<evidence type="ECO:0000256" key="2">
    <source>
        <dbReference type="ARBA" id="ARBA00004123"/>
    </source>
</evidence>
<sequence>MPKSAKRRKEKAADFAKAKLKLGKGKQAPSNAIDTSFKARSIALPSQSIAVQKDDTAPTTRRKLSLDDLLVNIKHHNSGTRKDTIFGFRELLDAHWELIDSSLPILVNATVRIIGDEDAGVRKALLSFYSWLLPRIPKEDLVPHAPLILLFTTSAQTHIFPEIRIDAVRFLNIFLEHFPEVIVSGWDTANNSHGSRVLEGYLGVLSAGTITGDAEGLPVATSTASVMLTPASKLVVLHSLSRFLEAATGFQTTSSTFDDAWFLTSSFNTTEAYIAFSQLLQPSSTQNPSPHKAWSSEMDPEDDVSPVSSSLATRASNLSIQLQELSNDIALCRTFCEVGASTSSGNPFVVRLAKTLHPTLISIFLDCAPVVFSPSSSPPETEMELVLAVVSITRILYGLIIQESSPILSAIDELQTILGYMAPFFPFYSSGRKDVKTEQVFQDLNLTYCDLTSRLVLASQNTGGSTPRQSTSRGKKERQLGRNASQADRVQEYVLQILHEQVSSSQLVRALTPTAYNSLLPTVWSLLNYSGRNGEHLERSEEVLEAIVEHAVKKGSKSALKRSTFNSVARLVLLETDVHYQGAFQFGTGTEVNKMIEEWLSQLPQVLWELGPSNPSTSESIVLFLLRLLQRRSRFIHEQTLTSLQTRFAPYFHITHPTRGAIRGPFTRLPKNGLALPSGLRRRILDVVILLCTHGSLSSGTILRDAVDSALVDTEDDEYWAHLKRDYMSRS</sequence>
<keyword evidence="4 5" id="KW-0539">Nucleus</keyword>
<dbReference type="PANTHER" id="PTHR16056:SF2">
    <property type="entry name" value="TESTIS-EXPRESSED PROTEIN 10"/>
    <property type="match status" value="1"/>
</dbReference>
<gene>
    <name evidence="8" type="ORF">F5890DRAFT_1497228</name>
</gene>
<comment type="subunit">
    <text evidence="5">Component of the RIX1 complex.</text>
</comment>
<comment type="function">
    <text evidence="1 5">Component of the RIX1 complex required for processing of ITS2 sequences from 35S pre-rRNA.</text>
</comment>
<dbReference type="Proteomes" id="UP001163850">
    <property type="component" value="Unassembled WGS sequence"/>
</dbReference>
<dbReference type="SUPFAM" id="SSF48371">
    <property type="entry name" value="ARM repeat"/>
    <property type="match status" value="1"/>
</dbReference>
<evidence type="ECO:0000256" key="5">
    <source>
        <dbReference type="RuleBase" id="RU368021"/>
    </source>
</evidence>
<dbReference type="Pfam" id="PF12333">
    <property type="entry name" value="Ipi1_N"/>
    <property type="match status" value="1"/>
</dbReference>
<evidence type="ECO:0000256" key="6">
    <source>
        <dbReference type="SAM" id="MobiDB-lite"/>
    </source>
</evidence>
<comment type="subcellular location">
    <subcellularLocation>
        <location evidence="2 5">Nucleus</location>
    </subcellularLocation>
</comment>
<dbReference type="GO" id="GO:0006364">
    <property type="term" value="P:rRNA processing"/>
    <property type="evidence" value="ECO:0007669"/>
    <property type="project" value="UniProtKB-UniRule"/>
</dbReference>
<dbReference type="GO" id="GO:0005634">
    <property type="term" value="C:nucleus"/>
    <property type="evidence" value="ECO:0007669"/>
    <property type="project" value="UniProtKB-SubCell"/>
</dbReference>
<feature type="region of interest" description="Disordered" evidence="6">
    <location>
        <begin position="460"/>
        <end position="485"/>
    </location>
</feature>
<name>A0AA38UWW6_9AGAR</name>
<dbReference type="Gene3D" id="1.25.10.10">
    <property type="entry name" value="Leucine-rich Repeat Variant"/>
    <property type="match status" value="1"/>
</dbReference>
<evidence type="ECO:0000313" key="8">
    <source>
        <dbReference type="EMBL" id="KAJ3987492.1"/>
    </source>
</evidence>
<proteinExistence type="inferred from homology"/>
<protein>
    <recommendedName>
        <fullName evidence="5">Pre-rRNA-processing protein</fullName>
    </recommendedName>
</protein>
<dbReference type="AlphaFoldDB" id="A0AA38UWW6"/>
<feature type="compositionally biased region" description="Polar residues" evidence="6">
    <location>
        <begin position="460"/>
        <end position="472"/>
    </location>
</feature>
<evidence type="ECO:0000256" key="1">
    <source>
        <dbReference type="ARBA" id="ARBA00002355"/>
    </source>
</evidence>
<evidence type="ECO:0000256" key="4">
    <source>
        <dbReference type="ARBA" id="ARBA00023242"/>
    </source>
</evidence>
<keyword evidence="5" id="KW-0690">Ribosome biogenesis</keyword>
<dbReference type="GO" id="GO:0120330">
    <property type="term" value="C:rixosome complex"/>
    <property type="evidence" value="ECO:0007669"/>
    <property type="project" value="UniProtKB-UniRule"/>
</dbReference>
<dbReference type="EMBL" id="MU801922">
    <property type="protein sequence ID" value="KAJ3987492.1"/>
    <property type="molecule type" value="Genomic_DNA"/>
</dbReference>
<dbReference type="InterPro" id="IPR011989">
    <property type="entry name" value="ARM-like"/>
</dbReference>
<dbReference type="PANTHER" id="PTHR16056">
    <property type="entry name" value="REGULATOR OF MICROTUBULE DYNAMICS PROTEIN"/>
    <property type="match status" value="1"/>
</dbReference>
<evidence type="ECO:0000259" key="7">
    <source>
        <dbReference type="Pfam" id="PF12333"/>
    </source>
</evidence>
<dbReference type="InterPro" id="IPR016024">
    <property type="entry name" value="ARM-type_fold"/>
</dbReference>
<keyword evidence="5" id="KW-0698">rRNA processing</keyword>
<comment type="similarity">
    <text evidence="3 5">Belongs to the IPI1/TEX10 family.</text>
</comment>
<dbReference type="InterPro" id="IPR024679">
    <property type="entry name" value="Ipi1_N"/>
</dbReference>
<evidence type="ECO:0000313" key="9">
    <source>
        <dbReference type="Proteomes" id="UP001163850"/>
    </source>
</evidence>
<reference evidence="8" key="1">
    <citation type="submission" date="2022-08" db="EMBL/GenBank/DDBJ databases">
        <authorList>
            <consortium name="DOE Joint Genome Institute"/>
            <person name="Min B."/>
            <person name="Riley R."/>
            <person name="Sierra-Patev S."/>
            <person name="Naranjo-Ortiz M."/>
            <person name="Looney B."/>
            <person name="Konkel Z."/>
            <person name="Slot J.C."/>
            <person name="Sakamoto Y."/>
            <person name="Steenwyk J.L."/>
            <person name="Rokas A."/>
            <person name="Carro J."/>
            <person name="Camarero S."/>
            <person name="Ferreira P."/>
            <person name="Molpeceres G."/>
            <person name="Ruiz-Duenas F.J."/>
            <person name="Serrano A."/>
            <person name="Henrissat B."/>
            <person name="Drula E."/>
            <person name="Hughes K.W."/>
            <person name="Mata J.L."/>
            <person name="Ishikawa N.K."/>
            <person name="Vargas-Isla R."/>
            <person name="Ushijima S."/>
            <person name="Smith C.A."/>
            <person name="Ahrendt S."/>
            <person name="Andreopoulos W."/>
            <person name="He G."/>
            <person name="Labutti K."/>
            <person name="Lipzen A."/>
            <person name="Ng V."/>
            <person name="Sandor L."/>
            <person name="Barry K."/>
            <person name="Martinez A.T."/>
            <person name="Xiao Y."/>
            <person name="Gibbons J.G."/>
            <person name="Terashima K."/>
            <person name="Hibbett D.S."/>
            <person name="Grigoriev I.V."/>
        </authorList>
    </citation>
    <scope>NUCLEOTIDE SEQUENCE</scope>
    <source>
        <strain evidence="8">TFB7829</strain>
    </source>
</reference>
<evidence type="ECO:0000256" key="3">
    <source>
        <dbReference type="ARBA" id="ARBA00006427"/>
    </source>
</evidence>
<comment type="caution">
    <text evidence="8">The sequence shown here is derived from an EMBL/GenBank/DDBJ whole genome shotgun (WGS) entry which is preliminary data.</text>
</comment>
<feature type="domain" description="Pre-rRNA-processing protein Ipi1 N-terminal" evidence="7">
    <location>
        <begin position="139"/>
        <end position="244"/>
    </location>
</feature>
<organism evidence="8 9">
    <name type="scientific">Lentinula detonsa</name>
    <dbReference type="NCBI Taxonomy" id="2804962"/>
    <lineage>
        <taxon>Eukaryota</taxon>
        <taxon>Fungi</taxon>
        <taxon>Dikarya</taxon>
        <taxon>Basidiomycota</taxon>
        <taxon>Agaricomycotina</taxon>
        <taxon>Agaricomycetes</taxon>
        <taxon>Agaricomycetidae</taxon>
        <taxon>Agaricales</taxon>
        <taxon>Marasmiineae</taxon>
        <taxon>Omphalotaceae</taxon>
        <taxon>Lentinula</taxon>
    </lineage>
</organism>
<accession>A0AA38UWW6</accession>
<feature type="region of interest" description="Disordered" evidence="6">
    <location>
        <begin position="283"/>
        <end position="307"/>
    </location>
</feature>